<organism evidence="1 2">
    <name type="scientific">Anaerotignum faecicola</name>
    <dbReference type="NCBI Taxonomy" id="2358141"/>
    <lineage>
        <taxon>Bacteria</taxon>
        <taxon>Bacillati</taxon>
        <taxon>Bacillota</taxon>
        <taxon>Clostridia</taxon>
        <taxon>Lachnospirales</taxon>
        <taxon>Anaerotignaceae</taxon>
        <taxon>Anaerotignum</taxon>
    </lineage>
</organism>
<reference evidence="1 2" key="1">
    <citation type="submission" date="2018-10" db="EMBL/GenBank/DDBJ databases">
        <title>Draft Genome Sequence of Anaerotignum sp. KCTC 15736.</title>
        <authorList>
            <person name="Choi S.H."/>
            <person name="Kim J.S."/>
            <person name="Kang S.W."/>
            <person name="Lee J.S."/>
            <person name="Park S.H."/>
        </authorList>
    </citation>
    <scope>NUCLEOTIDE SEQUENCE [LARGE SCALE GENOMIC DNA]</scope>
    <source>
        <strain evidence="1 2">KCTC 15736</strain>
    </source>
</reference>
<dbReference type="Gene3D" id="1.20.1500.10">
    <property type="entry name" value="YheA/YmcA-like"/>
    <property type="match status" value="1"/>
</dbReference>
<dbReference type="InterPro" id="IPR023378">
    <property type="entry name" value="YheA/YmcA-like_dom_sf"/>
</dbReference>
<dbReference type="SUPFAM" id="SSF158622">
    <property type="entry name" value="YheA/YmcA-like"/>
    <property type="match status" value="1"/>
</dbReference>
<dbReference type="OrthoDB" id="2064710at2"/>
<dbReference type="RefSeq" id="WP_016407336.1">
    <property type="nucleotide sequence ID" value="NZ_DAVZTY010000059.1"/>
</dbReference>
<dbReference type="AlphaFoldDB" id="A0A401LF75"/>
<gene>
    <name evidence="1" type="ORF">KGMB03357_18340</name>
</gene>
<protein>
    <submittedName>
        <fullName evidence="1">Uncharacterized protein</fullName>
    </submittedName>
</protein>
<proteinExistence type="predicted"/>
<name>A0A401LF75_9FIRM</name>
<accession>A0A401LF75</accession>
<dbReference type="EMBL" id="BHVZ01000010">
    <property type="protein sequence ID" value="GCB30173.1"/>
    <property type="molecule type" value="Genomic_DNA"/>
</dbReference>
<evidence type="ECO:0000313" key="2">
    <source>
        <dbReference type="Proteomes" id="UP000287361"/>
    </source>
</evidence>
<sequence length="134" mass="14533">MATIFEMARALGEELQKTPQVEALVAAKAAYESDPEIAKLVEEYTKLHYDFEAKMNAGGISIEEQRAFNEQMKAKGEAIRTNKLASDLYVAEQNFNNFVNSVFNIITATLTGEEPEQGGGCDPSCCSSCGGGCH</sequence>
<evidence type="ECO:0000313" key="1">
    <source>
        <dbReference type="EMBL" id="GCB30173.1"/>
    </source>
</evidence>
<dbReference type="GeneID" id="86194846"/>
<dbReference type="Pfam" id="PF06133">
    <property type="entry name" value="Com_YlbF"/>
    <property type="match status" value="1"/>
</dbReference>
<dbReference type="Proteomes" id="UP000287361">
    <property type="component" value="Unassembled WGS sequence"/>
</dbReference>
<dbReference type="InterPro" id="IPR010368">
    <property type="entry name" value="Com_YlbF"/>
</dbReference>
<comment type="caution">
    <text evidence="1">The sequence shown here is derived from an EMBL/GenBank/DDBJ whole genome shotgun (WGS) entry which is preliminary data.</text>
</comment>
<keyword evidence="2" id="KW-1185">Reference proteome</keyword>